<dbReference type="PANTHER" id="PTHR32432:SF3">
    <property type="entry name" value="ETHANOLAMINE UTILIZATION PROTEIN EUTJ"/>
    <property type="match status" value="1"/>
</dbReference>
<name>A0A0G4JUL5_9GAMM</name>
<dbReference type="SUPFAM" id="SSF53067">
    <property type="entry name" value="Actin-like ATPase domain"/>
    <property type="match status" value="1"/>
</dbReference>
<dbReference type="RefSeq" id="WP_048637202.1">
    <property type="nucleotide sequence ID" value="NZ_CGIG01000001.1"/>
</dbReference>
<dbReference type="Gene3D" id="3.30.420.40">
    <property type="match status" value="1"/>
</dbReference>
<dbReference type="EMBL" id="CGIG01000001">
    <property type="protein sequence ID" value="CPR16373.1"/>
    <property type="molecule type" value="Genomic_DNA"/>
</dbReference>
<accession>A0A0G4JUL5</accession>
<dbReference type="PANTHER" id="PTHR32432">
    <property type="entry name" value="CELL DIVISION PROTEIN FTSA-RELATED"/>
    <property type="match status" value="1"/>
</dbReference>
<sequence length="288" mass="32512">MAYHIWRVGLDIQNGFMRALAVQRRRYGWQLRNWWQFPLPDDTLRAGSLHHTEALCEALLKWRRLLPHNISLRVGFPAQLVWQQRLPMPDSRLQGPERNDYIEAMAARKLPISSHSLAMDYREAPYEPGTLLVTAARRHELDSWLDCLRHADLHPDAVEVSTSAIRCMAKSAGLKHGYPFLHRLADGWLWISPLNHAFQCGVIHSDELTAEEALLSLVNARCQKTSYDTAYYSSTLPTLANQIPGAFIPWSPLAAFDQMQPPLPDFPPAFVIAGGLALRPGDAEHAVG</sequence>
<proteinExistence type="predicted"/>
<dbReference type="Pfam" id="PF11104">
    <property type="entry name" value="PilM_2"/>
    <property type="match status" value="1"/>
</dbReference>
<dbReference type="InterPro" id="IPR005883">
    <property type="entry name" value="PilM"/>
</dbReference>
<dbReference type="Proteomes" id="UP000044377">
    <property type="component" value="Unassembled WGS sequence"/>
</dbReference>
<reference evidence="2" key="1">
    <citation type="submission" date="2015-01" db="EMBL/GenBank/DDBJ databases">
        <authorList>
            <person name="Paterson Steve"/>
        </authorList>
    </citation>
    <scope>NUCLEOTIDE SEQUENCE [LARGE SCALE GENOMIC DNA]</scope>
    <source>
        <strain evidence="2">OBR1</strain>
    </source>
</reference>
<dbReference type="OrthoDB" id="6447548at2"/>
<keyword evidence="2" id="KW-1185">Reference proteome</keyword>
<protein>
    <submittedName>
        <fullName evidence="1">Type IV pilus biogenesis protein PilM</fullName>
    </submittedName>
</protein>
<dbReference type="Gene3D" id="3.30.1490.300">
    <property type="match status" value="1"/>
</dbReference>
<dbReference type="STRING" id="1109412.BN1221_02037"/>
<gene>
    <name evidence="1" type="ORF">BN1221_02037</name>
</gene>
<evidence type="ECO:0000313" key="1">
    <source>
        <dbReference type="EMBL" id="CPR16373.1"/>
    </source>
</evidence>
<dbReference type="InterPro" id="IPR050696">
    <property type="entry name" value="FtsA/MreB"/>
</dbReference>
<evidence type="ECO:0000313" key="2">
    <source>
        <dbReference type="Proteomes" id="UP000044377"/>
    </source>
</evidence>
<dbReference type="AlphaFoldDB" id="A0A0G4JUL5"/>
<dbReference type="InterPro" id="IPR043129">
    <property type="entry name" value="ATPase_NBD"/>
</dbReference>
<organism evidence="1 2">
    <name type="scientific">Brenneria goodwinii</name>
    <dbReference type="NCBI Taxonomy" id="1109412"/>
    <lineage>
        <taxon>Bacteria</taxon>
        <taxon>Pseudomonadati</taxon>
        <taxon>Pseudomonadota</taxon>
        <taxon>Gammaproteobacteria</taxon>
        <taxon>Enterobacterales</taxon>
        <taxon>Pectobacteriaceae</taxon>
        <taxon>Brenneria</taxon>
    </lineage>
</organism>